<protein>
    <submittedName>
        <fullName evidence="1">Putative secreted protein</fullName>
    </submittedName>
</protein>
<evidence type="ECO:0000313" key="1">
    <source>
        <dbReference type="EMBL" id="MBW73916.1"/>
    </source>
</evidence>
<organism evidence="1">
    <name type="scientific">Anopheles darlingi</name>
    <name type="common">Mosquito</name>
    <dbReference type="NCBI Taxonomy" id="43151"/>
    <lineage>
        <taxon>Eukaryota</taxon>
        <taxon>Metazoa</taxon>
        <taxon>Ecdysozoa</taxon>
        <taxon>Arthropoda</taxon>
        <taxon>Hexapoda</taxon>
        <taxon>Insecta</taxon>
        <taxon>Pterygota</taxon>
        <taxon>Neoptera</taxon>
        <taxon>Endopterygota</taxon>
        <taxon>Diptera</taxon>
        <taxon>Nematocera</taxon>
        <taxon>Culicoidea</taxon>
        <taxon>Culicidae</taxon>
        <taxon>Anophelinae</taxon>
        <taxon>Anopheles</taxon>
    </lineage>
</organism>
<name>A0A2M4D8P5_ANODA</name>
<proteinExistence type="predicted"/>
<accession>A0A2M4D8P5</accession>
<reference evidence="1" key="1">
    <citation type="submission" date="2018-01" db="EMBL/GenBank/DDBJ databases">
        <title>An insight into the sialome of Amazonian anophelines.</title>
        <authorList>
            <person name="Ribeiro J.M."/>
            <person name="Scarpassa V."/>
            <person name="Calvo E."/>
        </authorList>
    </citation>
    <scope>NUCLEOTIDE SEQUENCE</scope>
</reference>
<dbReference type="EMBL" id="GGFL01009738">
    <property type="protein sequence ID" value="MBW73916.1"/>
    <property type="molecule type" value="Transcribed_RNA"/>
</dbReference>
<sequence>MKHFVRVTVALPSLLMARGYGGARSANGGLCEDGFVRRISELPRGYHGERGERMSNGLPGENKAPLSTVCRPAISLPVILANEEN</sequence>
<dbReference type="AlphaFoldDB" id="A0A2M4D8P5"/>